<proteinExistence type="predicted"/>
<name>A0ABX1TPL8_9GAMM</name>
<dbReference type="SUPFAM" id="SSF53474">
    <property type="entry name" value="alpha/beta-Hydrolases"/>
    <property type="match status" value="1"/>
</dbReference>
<dbReference type="Gene3D" id="3.10.350.10">
    <property type="entry name" value="LysM domain"/>
    <property type="match status" value="1"/>
</dbReference>
<reference evidence="3 4" key="1">
    <citation type="submission" date="2019-03" db="EMBL/GenBank/DDBJ databases">
        <title>Metabolic reconstructions from genomes of highly enriched 'Candidatus Accumulibacter' and 'Candidatus Competibacter' bioreactor populations.</title>
        <authorList>
            <person name="Annavajhala M.K."/>
            <person name="Welles L."/>
            <person name="Abbas B."/>
            <person name="Sorokin D."/>
            <person name="Park H."/>
            <person name="Van Loosdrecht M."/>
            <person name="Chandran K."/>
        </authorList>
    </citation>
    <scope>NUCLEOTIDE SEQUENCE [LARGE SCALE GENOMIC DNA]</scope>
    <source>
        <strain evidence="3 4">SBR_G</strain>
    </source>
</reference>
<dbReference type="PANTHER" id="PTHR34700">
    <property type="entry name" value="POTASSIUM BINDING PROTEIN KBP"/>
    <property type="match status" value="1"/>
</dbReference>
<feature type="domain" description="LysM" evidence="2">
    <location>
        <begin position="253"/>
        <end position="305"/>
    </location>
</feature>
<dbReference type="Gene3D" id="3.40.50.1820">
    <property type="entry name" value="alpha/beta hydrolase"/>
    <property type="match status" value="1"/>
</dbReference>
<dbReference type="PROSITE" id="PS51782">
    <property type="entry name" value="LYSM"/>
    <property type="match status" value="1"/>
</dbReference>
<dbReference type="SMART" id="SM00257">
    <property type="entry name" value="LysM"/>
    <property type="match status" value="1"/>
</dbReference>
<accession>A0ABX1TPL8</accession>
<evidence type="ECO:0000256" key="1">
    <source>
        <dbReference type="SAM" id="MobiDB-lite"/>
    </source>
</evidence>
<comment type="caution">
    <text evidence="3">The sequence shown here is derived from an EMBL/GenBank/DDBJ whole genome shotgun (WGS) entry which is preliminary data.</text>
</comment>
<dbReference type="InterPro" id="IPR029058">
    <property type="entry name" value="AB_hydrolase_fold"/>
</dbReference>
<protein>
    <recommendedName>
        <fullName evidence="2">LysM domain-containing protein</fullName>
    </recommendedName>
</protein>
<dbReference type="EMBL" id="SPMZ01000036">
    <property type="protein sequence ID" value="NMQ19979.1"/>
    <property type="molecule type" value="Genomic_DNA"/>
</dbReference>
<keyword evidence="4" id="KW-1185">Reference proteome</keyword>
<evidence type="ECO:0000259" key="2">
    <source>
        <dbReference type="PROSITE" id="PS51782"/>
    </source>
</evidence>
<sequence length="306" mass="34384">MIIFGGVDGTGVWNNDKYAKTFEYSFVRILYNSWTAGPRNYERGPVTADNKLSDYTYFSALRTYRHVLSNWKASESAVFLAGYSRGGAAVIEVAKWLKNKGIPVECLILFDPVDRTGQMGLPWKDTPIADTVKTIVYAKRMKSAKSRESFGNCGLRMWNGERTPYKEFFATHGGLGGVPWTEPKTGGFIDEGPPDFKTRVTVAMDRAGANAVQKWSFDLVMDALLECEERLSEPDDPAKQPGANPRRPGQEPKIHVVQPGDWLSKIAITYYGDMNKWRVIYDHPQNRRTIGANPNLIKPGQRLLIP</sequence>
<dbReference type="InterPro" id="IPR052196">
    <property type="entry name" value="Bact_Kbp"/>
</dbReference>
<dbReference type="CDD" id="cd00118">
    <property type="entry name" value="LysM"/>
    <property type="match status" value="1"/>
</dbReference>
<organism evidence="3 4">
    <name type="scientific">Candidatus Competibacter phosphatis</name>
    <dbReference type="NCBI Taxonomy" id="221280"/>
    <lineage>
        <taxon>Bacteria</taxon>
        <taxon>Pseudomonadati</taxon>
        <taxon>Pseudomonadota</taxon>
        <taxon>Gammaproteobacteria</taxon>
        <taxon>Candidatus Competibacteraceae</taxon>
        <taxon>Candidatus Competibacter</taxon>
    </lineage>
</organism>
<gene>
    <name evidence="3" type="ORF">E4P82_12680</name>
</gene>
<evidence type="ECO:0000313" key="4">
    <source>
        <dbReference type="Proteomes" id="UP000760480"/>
    </source>
</evidence>
<feature type="region of interest" description="Disordered" evidence="1">
    <location>
        <begin position="231"/>
        <end position="254"/>
    </location>
</feature>
<dbReference type="Proteomes" id="UP000760480">
    <property type="component" value="Unassembled WGS sequence"/>
</dbReference>
<dbReference type="PANTHER" id="PTHR34700:SF4">
    <property type="entry name" value="PHAGE-LIKE ELEMENT PBSX PROTEIN XKDP"/>
    <property type="match status" value="1"/>
</dbReference>
<dbReference type="RefSeq" id="WP_169249244.1">
    <property type="nucleotide sequence ID" value="NZ_SPMZ01000036.1"/>
</dbReference>
<evidence type="ECO:0000313" key="3">
    <source>
        <dbReference type="EMBL" id="NMQ19979.1"/>
    </source>
</evidence>
<dbReference type="InterPro" id="IPR018392">
    <property type="entry name" value="LysM"/>
</dbReference>
<dbReference type="InterPro" id="IPR036779">
    <property type="entry name" value="LysM_dom_sf"/>
</dbReference>